<keyword evidence="1" id="KW-0812">Transmembrane</keyword>
<name>A0A9X2G3U6_9MICO</name>
<gene>
    <name evidence="2" type="ORF">APR03_000132</name>
</gene>
<reference evidence="2" key="1">
    <citation type="submission" date="2022-06" db="EMBL/GenBank/DDBJ databases">
        <title>Genomic Encyclopedia of Archaeal and Bacterial Type Strains, Phase II (KMG-II): from individual species to whole genera.</title>
        <authorList>
            <person name="Goeker M."/>
        </authorList>
    </citation>
    <scope>NUCLEOTIDE SEQUENCE</scope>
    <source>
        <strain evidence="2">DSM 26652</strain>
    </source>
</reference>
<evidence type="ECO:0000256" key="1">
    <source>
        <dbReference type="SAM" id="Phobius"/>
    </source>
</evidence>
<feature type="transmembrane region" description="Helical" evidence="1">
    <location>
        <begin position="84"/>
        <end position="105"/>
    </location>
</feature>
<organism evidence="2 3">
    <name type="scientific">Promicromonospora thailandica</name>
    <dbReference type="NCBI Taxonomy" id="765201"/>
    <lineage>
        <taxon>Bacteria</taxon>
        <taxon>Bacillati</taxon>
        <taxon>Actinomycetota</taxon>
        <taxon>Actinomycetes</taxon>
        <taxon>Micrococcales</taxon>
        <taxon>Promicromonosporaceae</taxon>
        <taxon>Promicromonospora</taxon>
    </lineage>
</organism>
<feature type="transmembrane region" description="Helical" evidence="1">
    <location>
        <begin position="30"/>
        <end position="50"/>
    </location>
</feature>
<keyword evidence="1" id="KW-0472">Membrane</keyword>
<dbReference type="Proteomes" id="UP001139493">
    <property type="component" value="Unassembled WGS sequence"/>
</dbReference>
<protein>
    <submittedName>
        <fullName evidence="2">Uncharacterized protein</fullName>
    </submittedName>
</protein>
<keyword evidence="1" id="KW-1133">Transmembrane helix</keyword>
<proteinExistence type="predicted"/>
<comment type="caution">
    <text evidence="2">The sequence shown here is derived from an EMBL/GenBank/DDBJ whole genome shotgun (WGS) entry which is preliminary data.</text>
</comment>
<dbReference type="EMBL" id="JAMTCS010000001">
    <property type="protein sequence ID" value="MCP2262809.1"/>
    <property type="molecule type" value="Genomic_DNA"/>
</dbReference>
<evidence type="ECO:0000313" key="3">
    <source>
        <dbReference type="Proteomes" id="UP001139493"/>
    </source>
</evidence>
<dbReference type="AlphaFoldDB" id="A0A9X2G3U6"/>
<evidence type="ECO:0000313" key="2">
    <source>
        <dbReference type="EMBL" id="MCP2262809.1"/>
    </source>
</evidence>
<sequence>MASEISIQGSILLISGGYGHDQGVEAGSPLAVVALTVFGTAIIYAVYATLRSWIDERWTDVLVSRMKNGIGRGDLELSRGHVRALPVICVIGANTVLDGFALTFFTDPRWSTS</sequence>
<accession>A0A9X2G3U6</accession>
<keyword evidence="3" id="KW-1185">Reference proteome</keyword>
<dbReference type="RefSeq" id="WP_253831764.1">
    <property type="nucleotide sequence ID" value="NZ_JAMTCS010000001.1"/>
</dbReference>